<dbReference type="Pfam" id="PF07707">
    <property type="entry name" value="BACK"/>
    <property type="match status" value="1"/>
</dbReference>
<dbReference type="SMART" id="SM00225">
    <property type="entry name" value="BTB"/>
    <property type="match status" value="1"/>
</dbReference>
<dbReference type="GO" id="GO:0005634">
    <property type="term" value="C:nucleus"/>
    <property type="evidence" value="ECO:0007669"/>
    <property type="project" value="TreeGrafter"/>
</dbReference>
<dbReference type="GO" id="GO:0010114">
    <property type="term" value="P:response to red light"/>
    <property type="evidence" value="ECO:0007669"/>
    <property type="project" value="TreeGrafter"/>
</dbReference>
<evidence type="ECO:0000256" key="1">
    <source>
        <dbReference type="ARBA" id="ARBA00002668"/>
    </source>
</evidence>
<dbReference type="Gene3D" id="3.30.710.10">
    <property type="entry name" value="Potassium Channel Kv1.1, Chain A"/>
    <property type="match status" value="1"/>
</dbReference>
<comment type="caution">
    <text evidence="6">The sequence shown here is derived from an EMBL/GenBank/DDBJ whole genome shotgun (WGS) entry which is preliminary data.</text>
</comment>
<dbReference type="FunFam" id="1.25.40.420:FF:000008">
    <property type="entry name" value="BTB/POZ domain-containing protein POB1"/>
    <property type="match status" value="1"/>
</dbReference>
<dbReference type="GO" id="GO:0046982">
    <property type="term" value="F:protein heterodimerization activity"/>
    <property type="evidence" value="ECO:0007669"/>
    <property type="project" value="UniProtKB-ARBA"/>
</dbReference>
<dbReference type="InterPro" id="IPR011705">
    <property type="entry name" value="BACK"/>
</dbReference>
<evidence type="ECO:0000256" key="2">
    <source>
        <dbReference type="ARBA" id="ARBA00004906"/>
    </source>
</evidence>
<protein>
    <recommendedName>
        <fullName evidence="5">BTB domain-containing protein</fullName>
    </recommendedName>
</protein>
<dbReference type="Pfam" id="PF21536">
    <property type="entry name" value="BTB_KLHL33"/>
    <property type="match status" value="1"/>
</dbReference>
<dbReference type="PANTHER" id="PTHR46336:SF8">
    <property type="entry name" value="BTB DOMAIN-CONTAINING PROTEIN"/>
    <property type="match status" value="1"/>
</dbReference>
<feature type="domain" description="BTB" evidence="5">
    <location>
        <begin position="348"/>
        <end position="417"/>
    </location>
</feature>
<dbReference type="Proteomes" id="UP000712281">
    <property type="component" value="Unassembled WGS sequence"/>
</dbReference>
<keyword evidence="3" id="KW-0833">Ubl conjugation pathway</keyword>
<dbReference type="InterPro" id="IPR045890">
    <property type="entry name" value="POB1-like"/>
</dbReference>
<evidence type="ECO:0000256" key="3">
    <source>
        <dbReference type="ARBA" id="ARBA00022786"/>
    </source>
</evidence>
<dbReference type="SUPFAM" id="SSF54695">
    <property type="entry name" value="POZ domain"/>
    <property type="match status" value="1"/>
</dbReference>
<dbReference type="PROSITE" id="PS50097">
    <property type="entry name" value="BTB"/>
    <property type="match status" value="1"/>
</dbReference>
<dbReference type="InterPro" id="IPR011333">
    <property type="entry name" value="SKP1/BTB/POZ_sf"/>
</dbReference>
<evidence type="ECO:0000259" key="5">
    <source>
        <dbReference type="PROSITE" id="PS50097"/>
    </source>
</evidence>
<dbReference type="FunFam" id="3.30.710.10:FF:000099">
    <property type="entry name" value="BTB/POZ domain-containing protein POB1"/>
    <property type="match status" value="1"/>
</dbReference>
<evidence type="ECO:0000313" key="7">
    <source>
        <dbReference type="Proteomes" id="UP000712281"/>
    </source>
</evidence>
<organism evidence="6 7">
    <name type="scientific">Brassica cretica</name>
    <name type="common">Mustard</name>
    <dbReference type="NCBI Taxonomy" id="69181"/>
    <lineage>
        <taxon>Eukaryota</taxon>
        <taxon>Viridiplantae</taxon>
        <taxon>Streptophyta</taxon>
        <taxon>Embryophyta</taxon>
        <taxon>Tracheophyta</taxon>
        <taxon>Spermatophyta</taxon>
        <taxon>Magnoliopsida</taxon>
        <taxon>eudicotyledons</taxon>
        <taxon>Gunneridae</taxon>
        <taxon>Pentapetalae</taxon>
        <taxon>rosids</taxon>
        <taxon>malvids</taxon>
        <taxon>Brassicales</taxon>
        <taxon>Brassicaceae</taxon>
        <taxon>Brassiceae</taxon>
        <taxon>Brassica</taxon>
    </lineage>
</organism>
<comment type="function">
    <text evidence="1">May act as a substrate-specific adapter of an E3 ubiquitin-protein ligase complex (CUL3-RBX1-BTB) which mediates the ubiquitination and subsequent proteasomal degradation of target proteins.</text>
</comment>
<proteinExistence type="predicted"/>
<dbReference type="CDD" id="cd18186">
    <property type="entry name" value="BTB_POZ_ZBTB_KLHL-like"/>
    <property type="match status" value="1"/>
</dbReference>
<comment type="pathway">
    <text evidence="2">Protein modification; protein ubiquitination.</text>
</comment>
<name>A0A8S9JD79_BRACR</name>
<feature type="compositionally biased region" description="Acidic residues" evidence="4">
    <location>
        <begin position="313"/>
        <end position="323"/>
    </location>
</feature>
<dbReference type="SMART" id="SM00875">
    <property type="entry name" value="BACK"/>
    <property type="match status" value="1"/>
</dbReference>
<reference evidence="6" key="1">
    <citation type="submission" date="2019-12" db="EMBL/GenBank/DDBJ databases">
        <title>Genome sequencing and annotation of Brassica cretica.</title>
        <authorList>
            <person name="Studholme D.J."/>
            <person name="Sarris P.F."/>
        </authorList>
    </citation>
    <scope>NUCLEOTIDE SEQUENCE</scope>
    <source>
        <strain evidence="6">PFS-001/15</strain>
        <tissue evidence="6">Leaf</tissue>
    </source>
</reference>
<dbReference type="AlphaFoldDB" id="A0A8S9JD79"/>
<evidence type="ECO:0000256" key="4">
    <source>
        <dbReference type="SAM" id="MobiDB-lite"/>
    </source>
</evidence>
<feature type="region of interest" description="Disordered" evidence="4">
    <location>
        <begin position="302"/>
        <end position="323"/>
    </location>
</feature>
<gene>
    <name evidence="6" type="ORF">F2Q68_00001925</name>
</gene>
<dbReference type="GO" id="GO:0042803">
    <property type="term" value="F:protein homodimerization activity"/>
    <property type="evidence" value="ECO:0007669"/>
    <property type="project" value="UniProtKB-ARBA"/>
</dbReference>
<dbReference type="EMBL" id="QGKW02001660">
    <property type="protein sequence ID" value="KAF2580510.1"/>
    <property type="molecule type" value="Genomic_DNA"/>
</dbReference>
<dbReference type="Gene3D" id="1.25.40.420">
    <property type="match status" value="1"/>
</dbReference>
<dbReference type="InterPro" id="IPR000210">
    <property type="entry name" value="BTB/POZ_dom"/>
</dbReference>
<accession>A0A8S9JD79</accession>
<sequence length="761" mass="85404">MKEEALVTDDPAMTFEEVSMERSKSFVKALQELKNLRPQLYSAADYCEKSYLHSEQKQMVLDNLKDYTVKALVNAVDHLGTVASKLTDLFDHQSSDISTMQLRASCVSQQLLTSRTYIDKEGLRQQQLLAVIPMHHKHYTLPSDEENIINKKPFVGGSQVSGVPATSTITRQTYGVAHKAVEVPKLTTAHKSHDNPRGEIIQAPRGWFGKRKMRGSDLFDPKTSTDMDSILSRRDSSPGADFGFAFNDSNFSDRLLRIEILGGPSSGSRSDGEGCCTSIADWARYRKRTRDDKNKDIVACPEEQIITDNNQPDMDDCPGGDEEGEAMVEEALSGDDDDDASSEPNWGMDHSAVVNVKELHISSPILAAKSPFFYKLFSNGMRESEQRHVTLRISAQEEGALMELLNFMYSSSLTVTTAPALLDVLMAADKFEVASCMRYCSRLLRSMPMTPDSALLYLDLPSTVLMAEAVQPLTDAAKQFLASRYKDITKYQEEVMALPLAGIEAILSSDDLQIASEDAVYDFVLKWARGQYSSLEDRREILGSRLALCIRFPYMTCRKLKKVLTCSDFEHEVASKQVLEALFFKAEAPHRQRILSAEGSDSTNRRFIERAYKYRPVKVVEFELPRPQCVVYLDLKREECAGLFPSGRVYSQAFHLGGQGFFLSAHCNMDQQSSFHCFGLFLGMQEKGAVSFGVDYEFAARQKPSQDYSSKYKGNYTFTGGKAVGYRNLFAIPWTSFIAEDSQYFINGVLHLRAELTINRT</sequence>
<dbReference type="PANTHER" id="PTHR46336">
    <property type="entry name" value="OS02G0260700 PROTEIN"/>
    <property type="match status" value="1"/>
</dbReference>
<dbReference type="Gene3D" id="6.10.140.1620">
    <property type="match status" value="1"/>
</dbReference>
<evidence type="ECO:0000313" key="6">
    <source>
        <dbReference type="EMBL" id="KAF2580510.1"/>
    </source>
</evidence>
<dbReference type="SUPFAM" id="SSF49599">
    <property type="entry name" value="TRAF domain-like"/>
    <property type="match status" value="1"/>
</dbReference>